<dbReference type="GO" id="GO:0051087">
    <property type="term" value="F:protein-folding chaperone binding"/>
    <property type="evidence" value="ECO:0007669"/>
    <property type="project" value="InterPro"/>
</dbReference>
<dbReference type="RefSeq" id="WP_309937527.1">
    <property type="nucleotide sequence ID" value="NZ_AP025305.1"/>
</dbReference>
<protein>
    <recommendedName>
        <fullName evidence="3">Protein GrpE</fullName>
    </recommendedName>
    <alternativeName>
        <fullName evidence="3">HSP-70 cofactor</fullName>
    </alternativeName>
</protein>
<comment type="function">
    <text evidence="3">Participates actively in the response to hyperosmotic and heat shock by preventing the aggregation of stress-denatured proteins, in association with DnaK and GrpE. It is the nucleotide exchange factor for DnaK and may function as a thermosensor. Unfolded proteins bind initially to DnaJ; upon interaction with the DnaJ-bound protein, DnaK hydrolyzes its bound ATP, resulting in the formation of a stable complex. GrpE releases ADP from DnaK; ATP binding to DnaK triggers the release of the substrate protein, thus completing the reaction cycle. Several rounds of ATP-dependent interactions between DnaJ, DnaK and GrpE are required for fully efficient folding.</text>
</comment>
<feature type="compositionally biased region" description="Basic and acidic residues" evidence="5">
    <location>
        <begin position="1"/>
        <end position="16"/>
    </location>
</feature>
<dbReference type="Gene3D" id="3.90.20.20">
    <property type="match status" value="1"/>
</dbReference>
<comment type="caution">
    <text evidence="6">The sequence shown here is derived from an EMBL/GenBank/DDBJ whole genome shotgun (WGS) entry which is preliminary data.</text>
</comment>
<dbReference type="GO" id="GO:0051082">
    <property type="term" value="F:unfolded protein binding"/>
    <property type="evidence" value="ECO:0007669"/>
    <property type="project" value="TreeGrafter"/>
</dbReference>
<keyword evidence="3" id="KW-0963">Cytoplasm</keyword>
<dbReference type="Pfam" id="PF01025">
    <property type="entry name" value="GrpE"/>
    <property type="match status" value="1"/>
</dbReference>
<name>A0AAE3XKF2_9BACT</name>
<dbReference type="SUPFAM" id="SSF58014">
    <property type="entry name" value="Coiled-coil domain of nucleotide exchange factor GrpE"/>
    <property type="match status" value="1"/>
</dbReference>
<dbReference type="InterPro" id="IPR013805">
    <property type="entry name" value="GrpE_CC"/>
</dbReference>
<evidence type="ECO:0000256" key="2">
    <source>
        <dbReference type="ARBA" id="ARBA00023186"/>
    </source>
</evidence>
<feature type="compositionally biased region" description="Low complexity" evidence="5">
    <location>
        <begin position="17"/>
        <end position="31"/>
    </location>
</feature>
<dbReference type="SUPFAM" id="SSF51064">
    <property type="entry name" value="Head domain of nucleotide exchange factor GrpE"/>
    <property type="match status" value="1"/>
</dbReference>
<evidence type="ECO:0000256" key="5">
    <source>
        <dbReference type="SAM" id="MobiDB-lite"/>
    </source>
</evidence>
<dbReference type="PRINTS" id="PR00773">
    <property type="entry name" value="GRPEPROTEIN"/>
</dbReference>
<sequence>MSDNNKKEQEENKETVENQNETQQENTVTEEPQIIEKEELKKEEDLVEQLKKDLDEAKDKYLRLFSEFENFRRRTAKEKVDLINSASEKVLKSLLPVIDDFERAENSYAEKESEIDSKTVIEGTTLILNKIKGVLNREGLVEIEVNAGDDFDTEIMEAITQIPAPTPELKGKIVDCVEKGYKLNDKVVRYAKVVVGA</sequence>
<evidence type="ECO:0000256" key="3">
    <source>
        <dbReference type="HAMAP-Rule" id="MF_01151"/>
    </source>
</evidence>
<dbReference type="PANTHER" id="PTHR21237">
    <property type="entry name" value="GRPE PROTEIN"/>
    <property type="match status" value="1"/>
</dbReference>
<dbReference type="AlphaFoldDB" id="A0AAE3XKF2"/>
<dbReference type="Proteomes" id="UP001185092">
    <property type="component" value="Unassembled WGS sequence"/>
</dbReference>
<comment type="subunit">
    <text evidence="3">Homodimer.</text>
</comment>
<dbReference type="CDD" id="cd00446">
    <property type="entry name" value="GrpE"/>
    <property type="match status" value="1"/>
</dbReference>
<evidence type="ECO:0000256" key="1">
    <source>
        <dbReference type="ARBA" id="ARBA00009054"/>
    </source>
</evidence>
<dbReference type="Gene3D" id="2.30.22.10">
    <property type="entry name" value="Head domain of nucleotide exchange factor GrpE"/>
    <property type="match status" value="1"/>
</dbReference>
<dbReference type="GO" id="GO:0042803">
    <property type="term" value="F:protein homodimerization activity"/>
    <property type="evidence" value="ECO:0007669"/>
    <property type="project" value="InterPro"/>
</dbReference>
<dbReference type="GO" id="GO:0000774">
    <property type="term" value="F:adenyl-nucleotide exchange factor activity"/>
    <property type="evidence" value="ECO:0007669"/>
    <property type="project" value="InterPro"/>
</dbReference>
<accession>A0AAE3XKF2</accession>
<dbReference type="EMBL" id="JAVDQD010000001">
    <property type="protein sequence ID" value="MDR6238057.1"/>
    <property type="molecule type" value="Genomic_DNA"/>
</dbReference>
<keyword evidence="7" id="KW-1185">Reference proteome</keyword>
<dbReference type="GO" id="GO:0006457">
    <property type="term" value="P:protein folding"/>
    <property type="evidence" value="ECO:0007669"/>
    <property type="project" value="InterPro"/>
</dbReference>
<comment type="similarity">
    <text evidence="1 3 4">Belongs to the GrpE family.</text>
</comment>
<organism evidence="6 7">
    <name type="scientific">Aureibacter tunicatorum</name>
    <dbReference type="NCBI Taxonomy" id="866807"/>
    <lineage>
        <taxon>Bacteria</taxon>
        <taxon>Pseudomonadati</taxon>
        <taxon>Bacteroidota</taxon>
        <taxon>Cytophagia</taxon>
        <taxon>Cytophagales</taxon>
        <taxon>Persicobacteraceae</taxon>
        <taxon>Aureibacter</taxon>
    </lineage>
</organism>
<evidence type="ECO:0000313" key="6">
    <source>
        <dbReference type="EMBL" id="MDR6238057.1"/>
    </source>
</evidence>
<reference evidence="6" key="1">
    <citation type="submission" date="2023-07" db="EMBL/GenBank/DDBJ databases">
        <title>Genomic Encyclopedia of Type Strains, Phase IV (KMG-IV): sequencing the most valuable type-strain genomes for metagenomic binning, comparative biology and taxonomic classification.</title>
        <authorList>
            <person name="Goeker M."/>
        </authorList>
    </citation>
    <scope>NUCLEOTIDE SEQUENCE</scope>
    <source>
        <strain evidence="6">DSM 26174</strain>
    </source>
</reference>
<keyword evidence="3" id="KW-0346">Stress response</keyword>
<feature type="region of interest" description="Disordered" evidence="5">
    <location>
        <begin position="1"/>
        <end position="40"/>
    </location>
</feature>
<dbReference type="InterPro" id="IPR000740">
    <property type="entry name" value="GrpE"/>
</dbReference>
<dbReference type="HAMAP" id="MF_01151">
    <property type="entry name" value="GrpE"/>
    <property type="match status" value="1"/>
</dbReference>
<gene>
    <name evidence="3" type="primary">grpE</name>
    <name evidence="6" type="ORF">HNQ88_001033</name>
</gene>
<dbReference type="PANTHER" id="PTHR21237:SF23">
    <property type="entry name" value="GRPE PROTEIN HOMOLOG, MITOCHONDRIAL"/>
    <property type="match status" value="1"/>
</dbReference>
<proteinExistence type="inferred from homology"/>
<keyword evidence="2 3" id="KW-0143">Chaperone</keyword>
<evidence type="ECO:0000313" key="7">
    <source>
        <dbReference type="Proteomes" id="UP001185092"/>
    </source>
</evidence>
<dbReference type="GO" id="GO:0005737">
    <property type="term" value="C:cytoplasm"/>
    <property type="evidence" value="ECO:0007669"/>
    <property type="project" value="UniProtKB-SubCell"/>
</dbReference>
<evidence type="ECO:0000256" key="4">
    <source>
        <dbReference type="RuleBase" id="RU004478"/>
    </source>
</evidence>
<dbReference type="InterPro" id="IPR009012">
    <property type="entry name" value="GrpE_head"/>
</dbReference>
<comment type="subcellular location">
    <subcellularLocation>
        <location evidence="3">Cytoplasm</location>
    </subcellularLocation>
</comment>